<reference evidence="3" key="1">
    <citation type="journal article" date="2023" name="Mol. Phylogenet. Evol.">
        <title>Genome-scale phylogeny and comparative genomics of the fungal order Sordariales.</title>
        <authorList>
            <person name="Hensen N."/>
            <person name="Bonometti L."/>
            <person name="Westerberg I."/>
            <person name="Brannstrom I.O."/>
            <person name="Guillou S."/>
            <person name="Cros-Aarteil S."/>
            <person name="Calhoun S."/>
            <person name="Haridas S."/>
            <person name="Kuo A."/>
            <person name="Mondo S."/>
            <person name="Pangilinan J."/>
            <person name="Riley R."/>
            <person name="LaButti K."/>
            <person name="Andreopoulos B."/>
            <person name="Lipzen A."/>
            <person name="Chen C."/>
            <person name="Yan M."/>
            <person name="Daum C."/>
            <person name="Ng V."/>
            <person name="Clum A."/>
            <person name="Steindorff A."/>
            <person name="Ohm R.A."/>
            <person name="Martin F."/>
            <person name="Silar P."/>
            <person name="Natvig D.O."/>
            <person name="Lalanne C."/>
            <person name="Gautier V."/>
            <person name="Ament-Velasquez S.L."/>
            <person name="Kruys A."/>
            <person name="Hutchinson M.I."/>
            <person name="Powell A.J."/>
            <person name="Barry K."/>
            <person name="Miller A.N."/>
            <person name="Grigoriev I.V."/>
            <person name="Debuchy R."/>
            <person name="Gladieux P."/>
            <person name="Hiltunen Thoren M."/>
            <person name="Johannesson H."/>
        </authorList>
    </citation>
    <scope>NUCLEOTIDE SEQUENCE</scope>
    <source>
        <strain evidence="3">CBS 315.58</strain>
    </source>
</reference>
<dbReference type="Proteomes" id="UP001303160">
    <property type="component" value="Unassembled WGS sequence"/>
</dbReference>
<evidence type="ECO:0000313" key="3">
    <source>
        <dbReference type="EMBL" id="KAK4196311.1"/>
    </source>
</evidence>
<gene>
    <name evidence="3" type="ORF">QBC40DRAFT_313890</name>
</gene>
<reference evidence="3" key="2">
    <citation type="submission" date="2023-05" db="EMBL/GenBank/DDBJ databases">
        <authorList>
            <consortium name="Lawrence Berkeley National Laboratory"/>
            <person name="Steindorff A."/>
            <person name="Hensen N."/>
            <person name="Bonometti L."/>
            <person name="Westerberg I."/>
            <person name="Brannstrom I.O."/>
            <person name="Guillou S."/>
            <person name="Cros-Aarteil S."/>
            <person name="Calhoun S."/>
            <person name="Haridas S."/>
            <person name="Kuo A."/>
            <person name="Mondo S."/>
            <person name="Pangilinan J."/>
            <person name="Riley R."/>
            <person name="Labutti K."/>
            <person name="Andreopoulos B."/>
            <person name="Lipzen A."/>
            <person name="Chen C."/>
            <person name="Yanf M."/>
            <person name="Daum C."/>
            <person name="Ng V."/>
            <person name="Clum A."/>
            <person name="Ohm R."/>
            <person name="Martin F."/>
            <person name="Silar P."/>
            <person name="Natvig D."/>
            <person name="Lalanne C."/>
            <person name="Gautier V."/>
            <person name="Ament-Velasquez S.L."/>
            <person name="Kruys A."/>
            <person name="Hutchinson M.I."/>
            <person name="Powell A.J."/>
            <person name="Barry K."/>
            <person name="Miller A.N."/>
            <person name="Grigoriev I.V."/>
            <person name="Debuchy R."/>
            <person name="Gladieux P."/>
            <person name="Thoren M.H."/>
            <person name="Johannesson H."/>
        </authorList>
    </citation>
    <scope>NUCLEOTIDE SEQUENCE</scope>
    <source>
        <strain evidence="3">CBS 315.58</strain>
    </source>
</reference>
<comment type="caution">
    <text evidence="3">The sequence shown here is derived from an EMBL/GenBank/DDBJ whole genome shotgun (WGS) entry which is preliminary data.</text>
</comment>
<sequence>MVVSSHISALLAAAILFNVRACHLGNRIWPPPGNLLGCPGSLWNGDRISDHLVAPHEVASHHRSNSGHRWPVLFDQHGERLAKVGVHALSRVRIKQQEQVVATSTLILWRSTSIILGVACSSIVVQDSLWYYLQEFVNGPEKDTVIVKVRKSVEAIRDLEGLYQEQVVQSYAAALRLSFLCCFILAIVNFCLVTPVKLGRLGSKRVCCQG</sequence>
<accession>A0AAN7APF5</accession>
<evidence type="ECO:0000256" key="2">
    <source>
        <dbReference type="SAM" id="SignalP"/>
    </source>
</evidence>
<keyword evidence="2" id="KW-0732">Signal</keyword>
<keyword evidence="1" id="KW-0812">Transmembrane</keyword>
<dbReference type="EMBL" id="MU863988">
    <property type="protein sequence ID" value="KAK4196311.1"/>
    <property type="molecule type" value="Genomic_DNA"/>
</dbReference>
<keyword evidence="4" id="KW-1185">Reference proteome</keyword>
<keyword evidence="1" id="KW-1133">Transmembrane helix</keyword>
<dbReference type="AlphaFoldDB" id="A0AAN7APF5"/>
<evidence type="ECO:0000256" key="1">
    <source>
        <dbReference type="SAM" id="Phobius"/>
    </source>
</evidence>
<feature type="signal peptide" evidence="2">
    <location>
        <begin position="1"/>
        <end position="21"/>
    </location>
</feature>
<name>A0AAN7APF5_9PEZI</name>
<feature type="chain" id="PRO_5043048569" evidence="2">
    <location>
        <begin position="22"/>
        <end position="210"/>
    </location>
</feature>
<feature type="transmembrane region" description="Helical" evidence="1">
    <location>
        <begin position="173"/>
        <end position="196"/>
    </location>
</feature>
<keyword evidence="1" id="KW-0472">Membrane</keyword>
<protein>
    <submittedName>
        <fullName evidence="3">Uncharacterized protein</fullName>
    </submittedName>
</protein>
<organism evidence="3 4">
    <name type="scientific">Triangularia verruculosa</name>
    <dbReference type="NCBI Taxonomy" id="2587418"/>
    <lineage>
        <taxon>Eukaryota</taxon>
        <taxon>Fungi</taxon>
        <taxon>Dikarya</taxon>
        <taxon>Ascomycota</taxon>
        <taxon>Pezizomycotina</taxon>
        <taxon>Sordariomycetes</taxon>
        <taxon>Sordariomycetidae</taxon>
        <taxon>Sordariales</taxon>
        <taxon>Podosporaceae</taxon>
        <taxon>Triangularia</taxon>
    </lineage>
</organism>
<evidence type="ECO:0000313" key="4">
    <source>
        <dbReference type="Proteomes" id="UP001303160"/>
    </source>
</evidence>
<proteinExistence type="predicted"/>